<accession>A0A420S2R5</accession>
<sequence>MFDPESGPAFTEYLMTREALTAESNADWSRRRPYPSFKPRGTKGPRSLVDIAISVVGDNFGKIRSIAHLESLPKAILWRVWRYLEARSVRQPADGAENIWRSATDADTEVEECLFMLGGTSPNSSWMKEMRKTLACTAFDSTYAILATISPATLNL</sequence>
<dbReference type="Proteomes" id="UP000283569">
    <property type="component" value="Unassembled WGS sequence"/>
</dbReference>
<proteinExistence type="predicted"/>
<name>A0A420S2R5_GIBIN</name>
<protein>
    <submittedName>
        <fullName evidence="1">Uncharacterized protein</fullName>
    </submittedName>
</protein>
<dbReference type="AlphaFoldDB" id="A0A420S2R5"/>
<comment type="caution">
    <text evidence="1">The sequence shown here is derived from an EMBL/GenBank/DDBJ whole genome shotgun (WGS) entry which is preliminary data.</text>
</comment>
<gene>
    <name evidence="1" type="ORF">BFJ72_g14454</name>
</gene>
<reference evidence="1 2" key="1">
    <citation type="journal article" date="2018" name="Sci. Rep.">
        <title>Characterisation of pathogen-specific regions and novel effector candidates in Fusarium oxysporum f. sp. cepae.</title>
        <authorList>
            <person name="Armitage A.D."/>
            <person name="Taylor A."/>
            <person name="Sobczyk M.K."/>
            <person name="Baxter L."/>
            <person name="Greenfield B.P."/>
            <person name="Bates H.J."/>
            <person name="Wilson F."/>
            <person name="Jackson A.C."/>
            <person name="Ott S."/>
            <person name="Harrison R.J."/>
            <person name="Clarkson J.P."/>
        </authorList>
    </citation>
    <scope>NUCLEOTIDE SEQUENCE [LARGE SCALE GENOMIC DNA]</scope>
    <source>
        <strain evidence="1 2">Fp_A8</strain>
    </source>
</reference>
<organism evidence="1 2">
    <name type="scientific">Gibberella intermedia</name>
    <name type="common">Bulb rot disease fungus</name>
    <name type="synonym">Fusarium proliferatum</name>
    <dbReference type="NCBI Taxonomy" id="948311"/>
    <lineage>
        <taxon>Eukaryota</taxon>
        <taxon>Fungi</taxon>
        <taxon>Dikarya</taxon>
        <taxon>Ascomycota</taxon>
        <taxon>Pezizomycotina</taxon>
        <taxon>Sordariomycetes</taxon>
        <taxon>Hypocreomycetidae</taxon>
        <taxon>Hypocreales</taxon>
        <taxon>Nectriaceae</taxon>
        <taxon>Fusarium</taxon>
        <taxon>Fusarium fujikuroi species complex</taxon>
    </lineage>
</organism>
<dbReference type="EMBL" id="MRDB01000107">
    <property type="protein sequence ID" value="RKL23543.1"/>
    <property type="molecule type" value="Genomic_DNA"/>
</dbReference>
<evidence type="ECO:0000313" key="1">
    <source>
        <dbReference type="EMBL" id="RKL23543.1"/>
    </source>
</evidence>
<evidence type="ECO:0000313" key="2">
    <source>
        <dbReference type="Proteomes" id="UP000283569"/>
    </source>
</evidence>